<keyword evidence="1" id="KW-0812">Transmembrane</keyword>
<sequence length="154" mass="17549">MPYQKVTPIEDLVPDIDDVDGSGINKPNHMLSPQQTQLSRRFIRKNSVMMPESGMLSNPYEQFSYGSEPAEPPASIPQNNVFRNSSIIEFPSQPQFQPPQMMQPHVFSCQDIFYHIESCPLCKKFYKQDNTVYLIIIAILVLACALLIKKVLSE</sequence>
<feature type="transmembrane region" description="Helical" evidence="1">
    <location>
        <begin position="131"/>
        <end position="148"/>
    </location>
</feature>
<proteinExistence type="predicted"/>
<dbReference type="AlphaFoldDB" id="A0A6C0KPS6"/>
<keyword evidence="1" id="KW-0472">Membrane</keyword>
<evidence type="ECO:0000313" key="2">
    <source>
        <dbReference type="EMBL" id="QHU19982.1"/>
    </source>
</evidence>
<protein>
    <submittedName>
        <fullName evidence="2">Uncharacterized protein</fullName>
    </submittedName>
</protein>
<evidence type="ECO:0000256" key="1">
    <source>
        <dbReference type="SAM" id="Phobius"/>
    </source>
</evidence>
<organism evidence="2">
    <name type="scientific">viral metagenome</name>
    <dbReference type="NCBI Taxonomy" id="1070528"/>
    <lineage>
        <taxon>unclassified sequences</taxon>
        <taxon>metagenomes</taxon>
        <taxon>organismal metagenomes</taxon>
    </lineage>
</organism>
<keyword evidence="1" id="KW-1133">Transmembrane helix</keyword>
<name>A0A6C0KPS6_9ZZZZ</name>
<dbReference type="EMBL" id="MN740961">
    <property type="protein sequence ID" value="QHU19982.1"/>
    <property type="molecule type" value="Genomic_DNA"/>
</dbReference>
<reference evidence="2" key="1">
    <citation type="journal article" date="2020" name="Nature">
        <title>Giant virus diversity and host interactions through global metagenomics.</title>
        <authorList>
            <person name="Schulz F."/>
            <person name="Roux S."/>
            <person name="Paez-Espino D."/>
            <person name="Jungbluth S."/>
            <person name="Walsh D.A."/>
            <person name="Denef V.J."/>
            <person name="McMahon K.D."/>
            <person name="Konstantinidis K.T."/>
            <person name="Eloe-Fadrosh E.A."/>
            <person name="Kyrpides N.C."/>
            <person name="Woyke T."/>
        </authorList>
    </citation>
    <scope>NUCLEOTIDE SEQUENCE</scope>
    <source>
        <strain evidence="2">GVMAG-S-3300013014-136</strain>
    </source>
</reference>
<accession>A0A6C0KPS6</accession>